<keyword evidence="9 15" id="KW-0238">DNA-binding</keyword>
<evidence type="ECO:0000256" key="13">
    <source>
        <dbReference type="ARBA" id="ARBA00023295"/>
    </source>
</evidence>
<dbReference type="InterPro" id="IPR000214">
    <property type="entry name" value="Znf_DNA_glyclase/AP_lyase"/>
</dbReference>
<dbReference type="InterPro" id="IPR010979">
    <property type="entry name" value="Ribosomal_uS13-like_H2TH"/>
</dbReference>
<dbReference type="PANTHER" id="PTHR22993:SF9">
    <property type="entry name" value="FORMAMIDOPYRIMIDINE-DNA GLYCOSYLASE"/>
    <property type="match status" value="1"/>
</dbReference>
<dbReference type="RefSeq" id="WP_194019350.1">
    <property type="nucleotide sequence ID" value="NZ_JADEVV010000014.1"/>
</dbReference>
<comment type="catalytic activity">
    <reaction evidence="14 15">
        <text>2'-deoxyribonucleotide-(2'-deoxyribose 5'-phosphate)-2'-deoxyribonucleotide-DNA = a 3'-end 2'-deoxyribonucleotide-(2,3-dehydro-2,3-deoxyribose 5'-phosphate)-DNA + a 5'-end 5'-phospho-2'-deoxyribonucleoside-DNA + H(+)</text>
        <dbReference type="Rhea" id="RHEA:66592"/>
        <dbReference type="Rhea" id="RHEA-COMP:13180"/>
        <dbReference type="Rhea" id="RHEA-COMP:16897"/>
        <dbReference type="Rhea" id="RHEA-COMP:17067"/>
        <dbReference type="ChEBI" id="CHEBI:15378"/>
        <dbReference type="ChEBI" id="CHEBI:136412"/>
        <dbReference type="ChEBI" id="CHEBI:157695"/>
        <dbReference type="ChEBI" id="CHEBI:167181"/>
        <dbReference type="EC" id="4.2.99.18"/>
    </reaction>
</comment>
<dbReference type="Gene3D" id="3.20.190.10">
    <property type="entry name" value="MutM-like, N-terminal"/>
    <property type="match status" value="1"/>
</dbReference>
<evidence type="ECO:0000256" key="14">
    <source>
        <dbReference type="ARBA" id="ARBA00044632"/>
    </source>
</evidence>
<dbReference type="CDD" id="cd08966">
    <property type="entry name" value="EcFpg-like_N"/>
    <property type="match status" value="1"/>
</dbReference>
<dbReference type="SUPFAM" id="SSF81624">
    <property type="entry name" value="N-terminal domain of MutM-like DNA repair proteins"/>
    <property type="match status" value="1"/>
</dbReference>
<keyword evidence="13 15" id="KW-0326">Glycosidase</keyword>
<dbReference type="HAMAP" id="MF_00103">
    <property type="entry name" value="Fapy_DNA_glycosyl"/>
    <property type="match status" value="1"/>
</dbReference>
<organism evidence="18 19">
    <name type="scientific">Synechocystis salina LEGE 00031</name>
    <dbReference type="NCBI Taxonomy" id="1828736"/>
    <lineage>
        <taxon>Bacteria</taxon>
        <taxon>Bacillati</taxon>
        <taxon>Cyanobacteriota</taxon>
        <taxon>Cyanophyceae</taxon>
        <taxon>Synechococcales</taxon>
        <taxon>Merismopediaceae</taxon>
        <taxon>Synechocystis</taxon>
    </lineage>
</organism>
<dbReference type="SMART" id="SM00898">
    <property type="entry name" value="Fapy_DNA_glyco"/>
    <property type="match status" value="1"/>
</dbReference>
<dbReference type="NCBIfam" id="NF010551">
    <property type="entry name" value="PRK13945.1"/>
    <property type="match status" value="1"/>
</dbReference>
<dbReference type="InterPro" id="IPR010663">
    <property type="entry name" value="Znf_FPG/IleRS"/>
</dbReference>
<evidence type="ECO:0000256" key="2">
    <source>
        <dbReference type="ARBA" id="ARBA00009409"/>
    </source>
</evidence>
<dbReference type="InterPro" id="IPR020629">
    <property type="entry name" value="FPG_Glyclase"/>
</dbReference>
<feature type="binding site" evidence="15">
    <location>
        <position position="100"/>
    </location>
    <ligand>
        <name>DNA</name>
        <dbReference type="ChEBI" id="CHEBI:16991"/>
    </ligand>
</feature>
<sequence>MPELPEVETVCRGLNRLTLEQTIGGGEVLLDRSLAYPVSVEDFQSQITGCRLVGWQRRGKYLLGELRKSQTKAPTGWLGCHLRMTGQLLWAERSQQRPKHTRVVLQFEGGRELRFVDTRTFGKIWLLPGDRPWAEVITGLGQMGPEPFGADFTAEYLYEKLKSSRRPLKNALLDQRLVAGLGNIYADEVLFFCGLNPTMGSNQVSRQDCERIHQQIKATLTAAIAAGGTSFSDYRQVTGINGNYGGIAQVYGREGEPCRHCGTAIAKLKLAGRSAHFCPQCQPKLDR</sequence>
<evidence type="ECO:0000256" key="12">
    <source>
        <dbReference type="ARBA" id="ARBA00023268"/>
    </source>
</evidence>
<dbReference type="NCBIfam" id="NF002211">
    <property type="entry name" value="PRK01103.1"/>
    <property type="match status" value="1"/>
</dbReference>
<feature type="active site" description="Proton donor; for delta-elimination activity" evidence="15">
    <location>
        <position position="273"/>
    </location>
</feature>
<accession>A0ABR9VQA9</accession>
<keyword evidence="11 15" id="KW-0456">Lyase</keyword>
<keyword evidence="12 15" id="KW-0511">Multifunctional enzyme</keyword>
<comment type="catalytic activity">
    <reaction evidence="1 15">
        <text>Hydrolysis of DNA containing ring-opened 7-methylguanine residues, releasing 2,6-diamino-4-hydroxy-5-(N-methyl)formamidopyrimidine.</text>
        <dbReference type="EC" id="3.2.2.23"/>
    </reaction>
</comment>
<proteinExistence type="inferred from homology"/>
<dbReference type="InterPro" id="IPR012319">
    <property type="entry name" value="FPG_cat"/>
</dbReference>
<dbReference type="SUPFAM" id="SSF46946">
    <property type="entry name" value="S13-like H2TH domain"/>
    <property type="match status" value="1"/>
</dbReference>
<comment type="cofactor">
    <cofactor evidence="15">
        <name>Zn(2+)</name>
        <dbReference type="ChEBI" id="CHEBI:29105"/>
    </cofactor>
    <text evidence="15">Binds 1 zinc ion per subunit.</text>
</comment>
<dbReference type="EC" id="4.2.99.18" evidence="15"/>
<dbReference type="EC" id="3.2.2.23" evidence="15"/>
<keyword evidence="8 15" id="KW-0862">Zinc</keyword>
<evidence type="ECO:0000256" key="8">
    <source>
        <dbReference type="ARBA" id="ARBA00022833"/>
    </source>
</evidence>
<comment type="subunit">
    <text evidence="3 15">Monomer.</text>
</comment>
<feature type="active site" description="Schiff-base intermediate with DNA" evidence="15">
    <location>
        <position position="2"/>
    </location>
</feature>
<dbReference type="Pfam" id="PF06827">
    <property type="entry name" value="zf-FPG_IleRS"/>
    <property type="match status" value="1"/>
</dbReference>
<dbReference type="PROSITE" id="PS51068">
    <property type="entry name" value="FPG_CAT"/>
    <property type="match status" value="1"/>
</dbReference>
<evidence type="ECO:0000313" key="18">
    <source>
        <dbReference type="EMBL" id="MBE9253535.1"/>
    </source>
</evidence>
<comment type="similarity">
    <text evidence="2 15">Belongs to the FPG family.</text>
</comment>
<gene>
    <name evidence="15" type="primary">mutM</name>
    <name evidence="15" type="synonym">fpg</name>
    <name evidence="18" type="ORF">IQ217_06640</name>
</gene>
<keyword evidence="5 15" id="KW-0227">DNA damage</keyword>
<dbReference type="Proteomes" id="UP000658720">
    <property type="component" value="Unassembled WGS sequence"/>
</dbReference>
<name>A0ABR9VQA9_9SYNC</name>
<dbReference type="InterPro" id="IPR035937">
    <property type="entry name" value="FPG_N"/>
</dbReference>
<reference evidence="18 19" key="1">
    <citation type="submission" date="2020-10" db="EMBL/GenBank/DDBJ databases">
        <authorList>
            <person name="Castelo-Branco R."/>
            <person name="Eusebio N."/>
            <person name="Adriana R."/>
            <person name="Vieira A."/>
            <person name="Brugerolle De Fraissinette N."/>
            <person name="Rezende De Castro R."/>
            <person name="Schneider M.P."/>
            <person name="Vasconcelos V."/>
            <person name="Leao P.N."/>
        </authorList>
    </citation>
    <scope>NUCLEOTIDE SEQUENCE [LARGE SCALE GENOMIC DNA]</scope>
    <source>
        <strain evidence="18 19">LEGE 00031</strain>
    </source>
</reference>
<evidence type="ECO:0000256" key="7">
    <source>
        <dbReference type="ARBA" id="ARBA00022801"/>
    </source>
</evidence>
<comment type="caution">
    <text evidence="15">Lacks conserved residue(s) required for the propagation of feature annotation.</text>
</comment>
<feature type="active site" description="Proton donor; for beta-elimination activity" evidence="15">
    <location>
        <position position="60"/>
    </location>
</feature>
<evidence type="ECO:0000259" key="17">
    <source>
        <dbReference type="PROSITE" id="PS51068"/>
    </source>
</evidence>
<dbReference type="SUPFAM" id="SSF57716">
    <property type="entry name" value="Glucocorticoid receptor-like (DNA-binding domain)"/>
    <property type="match status" value="1"/>
</dbReference>
<dbReference type="NCBIfam" id="TIGR00577">
    <property type="entry name" value="fpg"/>
    <property type="match status" value="1"/>
</dbReference>
<evidence type="ECO:0000256" key="4">
    <source>
        <dbReference type="ARBA" id="ARBA00022723"/>
    </source>
</evidence>
<dbReference type="PROSITE" id="PS51066">
    <property type="entry name" value="ZF_FPG_2"/>
    <property type="match status" value="1"/>
</dbReference>
<evidence type="ECO:0000256" key="3">
    <source>
        <dbReference type="ARBA" id="ARBA00011245"/>
    </source>
</evidence>
<dbReference type="EMBL" id="JADEVV010000014">
    <property type="protein sequence ID" value="MBE9253535.1"/>
    <property type="molecule type" value="Genomic_DNA"/>
</dbReference>
<evidence type="ECO:0000256" key="11">
    <source>
        <dbReference type="ARBA" id="ARBA00023239"/>
    </source>
</evidence>
<feature type="binding site" evidence="15">
    <location>
        <position position="119"/>
    </location>
    <ligand>
        <name>DNA</name>
        <dbReference type="ChEBI" id="CHEBI:16991"/>
    </ligand>
</feature>
<keyword evidence="19" id="KW-1185">Reference proteome</keyword>
<dbReference type="PANTHER" id="PTHR22993">
    <property type="entry name" value="FORMAMIDOPYRIMIDINE-DNA GLYCOSYLASE"/>
    <property type="match status" value="1"/>
</dbReference>
<keyword evidence="6 15" id="KW-0863">Zinc-finger</keyword>
<dbReference type="Pfam" id="PF01149">
    <property type="entry name" value="Fapy_DNA_glyco"/>
    <property type="match status" value="1"/>
</dbReference>
<dbReference type="Pfam" id="PF06831">
    <property type="entry name" value="H2TH"/>
    <property type="match status" value="1"/>
</dbReference>
<keyword evidence="7 15" id="KW-0378">Hydrolase</keyword>
<evidence type="ECO:0000256" key="9">
    <source>
        <dbReference type="ARBA" id="ARBA00023125"/>
    </source>
</evidence>
<keyword evidence="4 15" id="KW-0479">Metal-binding</keyword>
<comment type="function">
    <text evidence="15">Involved in base excision repair of DNA damaged by oxidation or by mutagenic agents. Acts as DNA glycosylase that recognizes and removes damaged bases. Has a preference for oxidized purines, such as 7,8-dihydro-8-oxoguanine (8-oxoG). Has AP (apurinic/apyrimidinic) lyase activity and introduces nicks in the DNA strand. Cleaves the DNA backbone by beta-delta elimination to generate a single-strand break at the site of the removed base with both 3'- and 5'-phosphates.</text>
</comment>
<feature type="active site" description="Proton donor" evidence="15">
    <location>
        <position position="3"/>
    </location>
</feature>
<evidence type="ECO:0000259" key="16">
    <source>
        <dbReference type="PROSITE" id="PS51066"/>
    </source>
</evidence>
<dbReference type="InterPro" id="IPR015887">
    <property type="entry name" value="DNA_glyclase_Znf_dom_DNA_BS"/>
</dbReference>
<dbReference type="InterPro" id="IPR015886">
    <property type="entry name" value="H2TH_FPG"/>
</dbReference>
<evidence type="ECO:0000256" key="10">
    <source>
        <dbReference type="ARBA" id="ARBA00023204"/>
    </source>
</evidence>
<dbReference type="Gene3D" id="1.10.8.50">
    <property type="match status" value="1"/>
</dbReference>
<evidence type="ECO:0000256" key="1">
    <source>
        <dbReference type="ARBA" id="ARBA00001668"/>
    </source>
</evidence>
<evidence type="ECO:0000313" key="19">
    <source>
        <dbReference type="Proteomes" id="UP000658720"/>
    </source>
</evidence>
<evidence type="ECO:0000256" key="15">
    <source>
        <dbReference type="HAMAP-Rule" id="MF_00103"/>
    </source>
</evidence>
<dbReference type="SMART" id="SM01232">
    <property type="entry name" value="H2TH"/>
    <property type="match status" value="1"/>
</dbReference>
<dbReference type="GO" id="GO:0008534">
    <property type="term" value="F:oxidized purine nucleobase lesion DNA N-glycosylase activity"/>
    <property type="evidence" value="ECO:0007669"/>
    <property type="project" value="UniProtKB-EC"/>
</dbReference>
<evidence type="ECO:0000256" key="5">
    <source>
        <dbReference type="ARBA" id="ARBA00022763"/>
    </source>
</evidence>
<dbReference type="PROSITE" id="PS01242">
    <property type="entry name" value="ZF_FPG_1"/>
    <property type="match status" value="1"/>
</dbReference>
<comment type="caution">
    <text evidence="18">The sequence shown here is derived from an EMBL/GenBank/DDBJ whole genome shotgun (WGS) entry which is preliminary data.</text>
</comment>
<keyword evidence="10 15" id="KW-0234">DNA repair</keyword>
<evidence type="ECO:0000256" key="6">
    <source>
        <dbReference type="ARBA" id="ARBA00022771"/>
    </source>
</evidence>
<feature type="domain" description="FPG-type" evidence="16">
    <location>
        <begin position="249"/>
        <end position="283"/>
    </location>
</feature>
<protein>
    <recommendedName>
        <fullName evidence="15">Formamidopyrimidine-DNA glycosylase</fullName>
        <shortName evidence="15">Fapy-DNA glycosylase</shortName>
        <ecNumber evidence="15">3.2.2.23</ecNumber>
    </recommendedName>
    <alternativeName>
        <fullName evidence="15">DNA-(apurinic or apyrimidinic site) lyase MutM</fullName>
        <shortName evidence="15">AP lyase MutM</shortName>
        <ecNumber evidence="15">4.2.99.18</ecNumber>
    </alternativeName>
</protein>
<feature type="domain" description="Formamidopyrimidine-DNA glycosylase catalytic" evidence="17">
    <location>
        <begin position="2"/>
        <end position="122"/>
    </location>
</feature>